<comment type="caution">
    <text evidence="2">The sequence shown here is derived from an EMBL/GenBank/DDBJ whole genome shotgun (WGS) entry which is preliminary data.</text>
</comment>
<dbReference type="NCBIfam" id="TIGR04360">
    <property type="entry name" value="other_trbK"/>
    <property type="match status" value="1"/>
</dbReference>
<keyword evidence="1" id="KW-0472">Membrane</keyword>
<organism evidence="2 3">
    <name type="scientific">Aquamicrobium zhengzhouense</name>
    <dbReference type="NCBI Taxonomy" id="2781738"/>
    <lineage>
        <taxon>Bacteria</taxon>
        <taxon>Pseudomonadati</taxon>
        <taxon>Pseudomonadota</taxon>
        <taxon>Alphaproteobacteria</taxon>
        <taxon>Hyphomicrobiales</taxon>
        <taxon>Phyllobacteriaceae</taxon>
        <taxon>Aquamicrobium</taxon>
    </lineage>
</organism>
<dbReference type="RefSeq" id="WP_198475927.1">
    <property type="nucleotide sequence ID" value="NZ_JADGMQ010000003.1"/>
</dbReference>
<dbReference type="EMBL" id="JADGMQ010000003">
    <property type="protein sequence ID" value="MBI1620527.1"/>
    <property type="molecule type" value="Genomic_DNA"/>
</dbReference>
<sequence length="96" mass="10209">MDGKVLARIAAIVFVAVAITATIIEMNREDVSVPAPSAPSLQPPPVDPLREGQRRCQQMGEAAASDANCLAIWAETRDRFLGKTPAPTTPAQNGRL</sequence>
<dbReference type="InterPro" id="IPR027587">
    <property type="entry name" value="TrbK"/>
</dbReference>
<accession>A0ABS0SB87</accession>
<reference evidence="2 3" key="1">
    <citation type="submission" date="2020-10" db="EMBL/GenBank/DDBJ databases">
        <title>Aquamicrobium zhengzhouensis sp. nov., a exopolysaccharide producing bacterium isolated from farmland soil.</title>
        <authorList>
            <person name="Wang X."/>
        </authorList>
    </citation>
    <scope>NUCLEOTIDE SEQUENCE [LARGE SCALE GENOMIC DNA]</scope>
    <source>
        <strain evidence="3">cd-1</strain>
    </source>
</reference>
<gene>
    <name evidence="2" type="primary">trbK-alt</name>
    <name evidence="2" type="ORF">IOD40_07615</name>
</gene>
<keyword evidence="1" id="KW-0812">Transmembrane</keyword>
<dbReference type="Proteomes" id="UP000601789">
    <property type="component" value="Unassembled WGS sequence"/>
</dbReference>
<feature type="transmembrane region" description="Helical" evidence="1">
    <location>
        <begin position="6"/>
        <end position="24"/>
    </location>
</feature>
<keyword evidence="3" id="KW-1185">Reference proteome</keyword>
<evidence type="ECO:0000313" key="3">
    <source>
        <dbReference type="Proteomes" id="UP000601789"/>
    </source>
</evidence>
<keyword evidence="1" id="KW-1133">Transmembrane helix</keyword>
<evidence type="ECO:0000256" key="1">
    <source>
        <dbReference type="SAM" id="Phobius"/>
    </source>
</evidence>
<proteinExistence type="predicted"/>
<protein>
    <submittedName>
        <fullName evidence="2">Entry exclusion protein TrbK-alt</fullName>
    </submittedName>
</protein>
<dbReference type="Pfam" id="PF20084">
    <property type="entry name" value="TrbK"/>
    <property type="match status" value="1"/>
</dbReference>
<name>A0ABS0SB87_9HYPH</name>
<evidence type="ECO:0000313" key="2">
    <source>
        <dbReference type="EMBL" id="MBI1620527.1"/>
    </source>
</evidence>